<dbReference type="GO" id="GO:0044550">
    <property type="term" value="P:secondary metabolite biosynthetic process"/>
    <property type="evidence" value="ECO:0007669"/>
    <property type="project" value="TreeGrafter"/>
</dbReference>
<dbReference type="STRING" id="1450535.A0A317V3K7"/>
<gene>
    <name evidence="2" type="ORF">BO94DRAFT_612083</name>
</gene>
<organism evidence="2 3">
    <name type="scientific">Aspergillus sclerotioniger CBS 115572</name>
    <dbReference type="NCBI Taxonomy" id="1450535"/>
    <lineage>
        <taxon>Eukaryota</taxon>
        <taxon>Fungi</taxon>
        <taxon>Dikarya</taxon>
        <taxon>Ascomycota</taxon>
        <taxon>Pezizomycotina</taxon>
        <taxon>Eurotiomycetes</taxon>
        <taxon>Eurotiomycetidae</taxon>
        <taxon>Eurotiales</taxon>
        <taxon>Aspergillaceae</taxon>
        <taxon>Aspergillus</taxon>
        <taxon>Aspergillus subgen. Circumdati</taxon>
    </lineage>
</organism>
<proteinExistence type="predicted"/>
<dbReference type="PANTHER" id="PTHR31642:SF310">
    <property type="entry name" value="FATTY ALCOHOL:CAFFEOYL-COA ACYLTRANSFERASE"/>
    <property type="match status" value="1"/>
</dbReference>
<dbReference type="Pfam" id="PF02458">
    <property type="entry name" value="Transferase"/>
    <property type="match status" value="2"/>
</dbReference>
<keyword evidence="1" id="KW-0808">Transferase</keyword>
<evidence type="ECO:0000313" key="2">
    <source>
        <dbReference type="EMBL" id="PWY67638.1"/>
    </source>
</evidence>
<sequence length="555" mass="61473">MVSWPTPGRLKDENRPSSFTALAKLIKQSLSGFETLQSLIVAMTITIQIQSRTRVQPTCPPDLSQSVLLSILDATHLTTGTAATILFYDAVERDIAHPPTPAALQTSLARALDAYPQWCGSLHRQPGRPGRLMLTFGGPAAPGVAFIVAHADCPLTQHLPTNRESVWDVSDFPEAKLLPDTPLSLTDLSDASLPNLAIQITTFSDGGLAVALRIAHPLADAHCLAGFALHWAATLNPPQNEPPQPTFDPQQLDRHATRIPTDNTTTTTLPIHRYDPWISSEGCPLRGRWTQPPPEFGSLPLDPPGEPIPWHQWDPTAPVTQTVLHFTSHELQNLWAEVDTEELTHHDTLLAHLWSCVTRARRPSFPIQDPSEEDPEDIIYLTYALGLRKRLTPPLSPSFLGSPTISAAIPSSTGTVCSPETNLSTLASHIRATVSQFTPTRIATYLHDKIHEECPHRYWPGFMGRRHLMVTSWVGTRLYEVDFGMGRPRYVKGVMPQLDGMVLVMEGSPRMPVKKMTHWMRYGVDVMVCLDADVMGRLLQDPVLWRFRDTTAGVI</sequence>
<dbReference type="Proteomes" id="UP000246702">
    <property type="component" value="Unassembled WGS sequence"/>
</dbReference>
<keyword evidence="3" id="KW-1185">Reference proteome</keyword>
<dbReference type="InterPro" id="IPR050317">
    <property type="entry name" value="Plant_Fungal_Acyltransferase"/>
</dbReference>
<dbReference type="EMBL" id="MSFK01000047">
    <property type="protein sequence ID" value="PWY67638.1"/>
    <property type="molecule type" value="Genomic_DNA"/>
</dbReference>
<dbReference type="RefSeq" id="XP_025461987.1">
    <property type="nucleotide sequence ID" value="XM_025616657.1"/>
</dbReference>
<evidence type="ECO:0000313" key="3">
    <source>
        <dbReference type="Proteomes" id="UP000246702"/>
    </source>
</evidence>
<dbReference type="GeneID" id="37118800"/>
<dbReference type="GO" id="GO:0016747">
    <property type="term" value="F:acyltransferase activity, transferring groups other than amino-acyl groups"/>
    <property type="evidence" value="ECO:0007669"/>
    <property type="project" value="TreeGrafter"/>
</dbReference>
<dbReference type="PANTHER" id="PTHR31642">
    <property type="entry name" value="TRICHOTHECENE 3-O-ACETYLTRANSFERASE"/>
    <property type="match status" value="1"/>
</dbReference>
<accession>A0A317V3K7</accession>
<name>A0A317V3K7_9EURO</name>
<evidence type="ECO:0000256" key="1">
    <source>
        <dbReference type="ARBA" id="ARBA00022679"/>
    </source>
</evidence>
<protein>
    <recommendedName>
        <fullName evidence="4">Transferase family protein</fullName>
    </recommendedName>
</protein>
<comment type="caution">
    <text evidence="2">The sequence shown here is derived from an EMBL/GenBank/DDBJ whole genome shotgun (WGS) entry which is preliminary data.</text>
</comment>
<dbReference type="InterPro" id="IPR023213">
    <property type="entry name" value="CAT-like_dom_sf"/>
</dbReference>
<dbReference type="OrthoDB" id="444127at2759"/>
<dbReference type="Gene3D" id="3.30.559.10">
    <property type="entry name" value="Chloramphenicol acetyltransferase-like domain"/>
    <property type="match status" value="2"/>
</dbReference>
<reference evidence="2 3" key="1">
    <citation type="submission" date="2016-12" db="EMBL/GenBank/DDBJ databases">
        <title>The genomes of Aspergillus section Nigri reveals drivers in fungal speciation.</title>
        <authorList>
            <consortium name="DOE Joint Genome Institute"/>
            <person name="Vesth T.C."/>
            <person name="Nybo J."/>
            <person name="Theobald S."/>
            <person name="Brandl J."/>
            <person name="Frisvad J.C."/>
            <person name="Nielsen K.F."/>
            <person name="Lyhne E.K."/>
            <person name="Kogle M.E."/>
            <person name="Kuo A."/>
            <person name="Riley R."/>
            <person name="Clum A."/>
            <person name="Nolan M."/>
            <person name="Lipzen A."/>
            <person name="Salamov A."/>
            <person name="Henrissat B."/>
            <person name="Wiebenga A."/>
            <person name="De Vries R.P."/>
            <person name="Grigoriev I.V."/>
            <person name="Mortensen U.H."/>
            <person name="Andersen M.R."/>
            <person name="Baker S.E."/>
        </authorList>
    </citation>
    <scope>NUCLEOTIDE SEQUENCE [LARGE SCALE GENOMIC DNA]</scope>
    <source>
        <strain evidence="2 3">CBS 115572</strain>
    </source>
</reference>
<evidence type="ECO:0008006" key="4">
    <source>
        <dbReference type="Google" id="ProtNLM"/>
    </source>
</evidence>
<dbReference type="AlphaFoldDB" id="A0A317V3K7"/>